<proteinExistence type="predicted"/>
<evidence type="ECO:0000313" key="1">
    <source>
        <dbReference type="EMBL" id="MCP9762461.1"/>
    </source>
</evidence>
<dbReference type="EMBL" id="RJUF01000010">
    <property type="protein sequence ID" value="MCP9762461.1"/>
    <property type="molecule type" value="Genomic_DNA"/>
</dbReference>
<evidence type="ECO:0000313" key="2">
    <source>
        <dbReference type="Proteomes" id="UP001204144"/>
    </source>
</evidence>
<organism evidence="1 2">
    <name type="scientific">Lacihabitans soyangensis</name>
    <dbReference type="NCBI Taxonomy" id="869394"/>
    <lineage>
        <taxon>Bacteria</taxon>
        <taxon>Pseudomonadati</taxon>
        <taxon>Bacteroidota</taxon>
        <taxon>Cytophagia</taxon>
        <taxon>Cytophagales</taxon>
        <taxon>Leadbetterellaceae</taxon>
        <taxon>Lacihabitans</taxon>
    </lineage>
</organism>
<name>A0AAE3H1S3_9BACT</name>
<comment type="caution">
    <text evidence="1">The sequence shown here is derived from an EMBL/GenBank/DDBJ whole genome shotgun (WGS) entry which is preliminary data.</text>
</comment>
<reference evidence="1 2" key="1">
    <citation type="submission" date="2018-11" db="EMBL/GenBank/DDBJ databases">
        <title>Novel bacteria species description.</title>
        <authorList>
            <person name="Han J.-H."/>
        </authorList>
    </citation>
    <scope>NUCLEOTIDE SEQUENCE [LARGE SCALE GENOMIC DNA]</scope>
    <source>
        <strain evidence="1 2">KCTC23259</strain>
    </source>
</reference>
<keyword evidence="2" id="KW-1185">Reference proteome</keyword>
<gene>
    <name evidence="1" type="ORF">EGI31_05805</name>
</gene>
<dbReference type="Proteomes" id="UP001204144">
    <property type="component" value="Unassembled WGS sequence"/>
</dbReference>
<sequence>MSENNFDDDIRKKLESIRPEYSEAAWQKLKRSLPIPWYMSFLRDYGSWVFGGLATVAFLGSQYNNQTIRKENKLLNDKISTITSSPETKIITDTIYVRQSDTVFTTRYVTRYVRVADEYVEDEDLTSSNKNQVLAEKTKAKVKEQGSAESKAVLDSKSKTVKNKSKNSETDLADKLTASKDIIDKEAVSDKDLAQTNLAFQPNQQVDKVVAGVSDEKLKAAKVEDTSGKVDEEPKKEQKQVEELIIPENKATLPTDQKKAKKIDLSRINARFGITGDYMGRNFNSLGPAVEVFLGERFALNTGLLITGKKEFEYKLLRDFNMNTGKKFEDRYKPYIPIKPEKIQDIEIETSSIKLPIFFSYYVPVRNNLAFMLSTGTKLDLSVIETVKFKGQNFDGSLDYNKFENQYKPKIFSNLFYGMGMQYQYKRFVGQMNPYFEFPFRQASYLVPPKKFGINASLKFSLKK</sequence>
<dbReference type="AlphaFoldDB" id="A0AAE3H1S3"/>
<evidence type="ECO:0008006" key="3">
    <source>
        <dbReference type="Google" id="ProtNLM"/>
    </source>
</evidence>
<protein>
    <recommendedName>
        <fullName evidence="3">Outer membrane protein beta-barrel domain-containing protein</fullName>
    </recommendedName>
</protein>
<accession>A0AAE3H1S3</accession>
<dbReference type="RefSeq" id="WP_255036230.1">
    <property type="nucleotide sequence ID" value="NZ_RJUF01000010.1"/>
</dbReference>